<evidence type="ECO:0000313" key="8">
    <source>
        <dbReference type="EMBL" id="CAE0827957.1"/>
    </source>
</evidence>
<keyword evidence="4" id="KW-0663">Pyridoxal phosphate</keyword>
<dbReference type="InterPro" id="IPR000192">
    <property type="entry name" value="Aminotrans_V_dom"/>
</dbReference>
<proteinExistence type="predicted"/>
<dbReference type="CDD" id="cd06453">
    <property type="entry name" value="SufS_like"/>
    <property type="match status" value="1"/>
</dbReference>
<feature type="region of interest" description="Disordered" evidence="6">
    <location>
        <begin position="79"/>
        <end position="104"/>
    </location>
</feature>
<dbReference type="NCBIfam" id="TIGR01979">
    <property type="entry name" value="sufS"/>
    <property type="match status" value="1"/>
</dbReference>
<dbReference type="GO" id="GO:0006534">
    <property type="term" value="P:cysteine metabolic process"/>
    <property type="evidence" value="ECO:0007669"/>
    <property type="project" value="InterPro"/>
</dbReference>
<feature type="domain" description="Aminotransferase class V" evidence="7">
    <location>
        <begin position="122"/>
        <end position="492"/>
    </location>
</feature>
<dbReference type="InterPro" id="IPR015421">
    <property type="entry name" value="PyrdxlP-dep_Trfase_major"/>
</dbReference>
<dbReference type="InterPro" id="IPR010970">
    <property type="entry name" value="Cys_dSase_SufS"/>
</dbReference>
<reference evidence="8" key="1">
    <citation type="submission" date="2021-01" db="EMBL/GenBank/DDBJ databases">
        <authorList>
            <person name="Corre E."/>
            <person name="Pelletier E."/>
            <person name="Niang G."/>
            <person name="Scheremetjew M."/>
            <person name="Finn R."/>
            <person name="Kale V."/>
            <person name="Holt S."/>
            <person name="Cochrane G."/>
            <person name="Meng A."/>
            <person name="Brown T."/>
            <person name="Cohen L."/>
        </authorList>
    </citation>
    <scope>NUCLEOTIDE SEQUENCE</scope>
    <source>
        <strain evidence="8">CCMP1594</strain>
    </source>
</reference>
<name>A0A7S4G7Z7_9EUGL</name>
<dbReference type="GO" id="GO:0031071">
    <property type="term" value="F:cysteine desulfurase activity"/>
    <property type="evidence" value="ECO:0007669"/>
    <property type="project" value="UniProtKB-EC"/>
</dbReference>
<dbReference type="SUPFAM" id="SSF53383">
    <property type="entry name" value="PLP-dependent transferases"/>
    <property type="match status" value="1"/>
</dbReference>
<comment type="cofactor">
    <cofactor evidence="1">
        <name>pyridoxal 5'-phosphate</name>
        <dbReference type="ChEBI" id="CHEBI:597326"/>
    </cofactor>
</comment>
<gene>
    <name evidence="8" type="ORF">EGYM00163_LOCUS39219</name>
</gene>
<organism evidence="8">
    <name type="scientific">Eutreptiella gymnastica</name>
    <dbReference type="NCBI Taxonomy" id="73025"/>
    <lineage>
        <taxon>Eukaryota</taxon>
        <taxon>Discoba</taxon>
        <taxon>Euglenozoa</taxon>
        <taxon>Euglenida</taxon>
        <taxon>Spirocuta</taxon>
        <taxon>Euglenophyceae</taxon>
        <taxon>Eutreptiales</taxon>
        <taxon>Eutreptiaceae</taxon>
        <taxon>Eutreptiella</taxon>
    </lineage>
</organism>
<evidence type="ECO:0000256" key="1">
    <source>
        <dbReference type="ARBA" id="ARBA00001933"/>
    </source>
</evidence>
<evidence type="ECO:0000256" key="6">
    <source>
        <dbReference type="SAM" id="MobiDB-lite"/>
    </source>
</evidence>
<dbReference type="Pfam" id="PF00266">
    <property type="entry name" value="Aminotran_5"/>
    <property type="match status" value="1"/>
</dbReference>
<evidence type="ECO:0000256" key="5">
    <source>
        <dbReference type="ARBA" id="ARBA00050776"/>
    </source>
</evidence>
<dbReference type="EMBL" id="HBJA01113643">
    <property type="protein sequence ID" value="CAE0827957.1"/>
    <property type="molecule type" value="Transcribed_RNA"/>
</dbReference>
<dbReference type="InterPro" id="IPR015424">
    <property type="entry name" value="PyrdxlP-dep_Trfase"/>
</dbReference>
<dbReference type="Gene3D" id="3.40.640.10">
    <property type="entry name" value="Type I PLP-dependent aspartate aminotransferase-like (Major domain)"/>
    <property type="match status" value="1"/>
</dbReference>
<evidence type="ECO:0000256" key="3">
    <source>
        <dbReference type="ARBA" id="ARBA00022679"/>
    </source>
</evidence>
<evidence type="ECO:0000259" key="7">
    <source>
        <dbReference type="Pfam" id="PF00266"/>
    </source>
</evidence>
<protein>
    <recommendedName>
        <fullName evidence="2">cysteine desulfurase</fullName>
        <ecNumber evidence="2">2.8.1.7</ecNumber>
    </recommendedName>
</protein>
<dbReference type="AlphaFoldDB" id="A0A7S4G7Z7"/>
<keyword evidence="3" id="KW-0808">Transferase</keyword>
<dbReference type="EC" id="2.8.1.7" evidence="2"/>
<sequence>MSLHTQYSPLHARPLAWGQLWTPWISWAARQMEGPAAPQGTVQPENAPIAMHSNGTLETSLDRSLKCTLKSSCANAVKKSAKADCKPGPPKSARAPQVGGQTPGDVWKQDFEFLSRCHKDTVYLDSAATTHKPTAVVNALTRFYTQDYATVHRAVYSLSLRATDMHHAVREKVRSYINAAHNDEIIFTRGATESINMVASCFGRAFIHPEDEIVVTEIEHHSNLVPWQMLCKERGAHLRICRVTDKGELDLAHLQQLLSSGKVKLVACAHMSNVLGTIHPIRKVVEMAHSMGAKVLVDGAQMAAHGNVDVQGLGADFYAFSGHKLYGPTGVGVLFGRRQLLRAMPPWHGGGDMISEVRLQSSDYAEPPLKFEAGTPPIAEIIGLGAALDYIVAQGLPNIQRWEQRLLQYATERLASLPQVQIVGQAPEKGPIISFVVKGAHHLDVGTLLDLKGVAVRTGHHCCQTAMQRFQLPGTVRISFGLYNSFSDVDRFIDALQAALRDLGL</sequence>
<evidence type="ECO:0000256" key="2">
    <source>
        <dbReference type="ARBA" id="ARBA00012239"/>
    </source>
</evidence>
<dbReference type="GO" id="GO:0030170">
    <property type="term" value="F:pyridoxal phosphate binding"/>
    <property type="evidence" value="ECO:0007669"/>
    <property type="project" value="InterPro"/>
</dbReference>
<evidence type="ECO:0000256" key="4">
    <source>
        <dbReference type="ARBA" id="ARBA00022898"/>
    </source>
</evidence>
<dbReference type="PANTHER" id="PTHR43586:SF8">
    <property type="entry name" value="CYSTEINE DESULFURASE 1, CHLOROPLASTIC"/>
    <property type="match status" value="1"/>
</dbReference>
<accession>A0A7S4G7Z7</accession>
<comment type="catalytic activity">
    <reaction evidence="5">
        <text>(sulfur carrier)-H + L-cysteine = (sulfur carrier)-SH + L-alanine</text>
        <dbReference type="Rhea" id="RHEA:43892"/>
        <dbReference type="Rhea" id="RHEA-COMP:14737"/>
        <dbReference type="Rhea" id="RHEA-COMP:14739"/>
        <dbReference type="ChEBI" id="CHEBI:29917"/>
        <dbReference type="ChEBI" id="CHEBI:35235"/>
        <dbReference type="ChEBI" id="CHEBI:57972"/>
        <dbReference type="ChEBI" id="CHEBI:64428"/>
        <dbReference type="EC" id="2.8.1.7"/>
    </reaction>
</comment>
<dbReference type="Gene3D" id="3.90.1150.10">
    <property type="entry name" value="Aspartate Aminotransferase, domain 1"/>
    <property type="match status" value="1"/>
</dbReference>
<dbReference type="InterPro" id="IPR015422">
    <property type="entry name" value="PyrdxlP-dep_Trfase_small"/>
</dbReference>
<dbReference type="PANTHER" id="PTHR43586">
    <property type="entry name" value="CYSTEINE DESULFURASE"/>
    <property type="match status" value="1"/>
</dbReference>